<comment type="caution">
    <text evidence="18">The sequence shown here is derived from an EMBL/GenBank/DDBJ whole genome shotgun (WGS) entry which is preliminary data.</text>
</comment>
<keyword evidence="19" id="KW-1185">Reference proteome</keyword>
<protein>
    <recommendedName>
        <fullName evidence="16">Adenosylcobinamide kinase</fullName>
        <ecNumber evidence="8">2.7.1.156</ecNumber>
        <ecNumber evidence="9">2.7.7.62</ecNumber>
    </recommendedName>
    <alternativeName>
        <fullName evidence="17">Adenosylcobinamide-phosphate guanylyltransferase</fullName>
    </alternativeName>
</protein>
<dbReference type="PANTHER" id="PTHR34848:SF1">
    <property type="entry name" value="BIFUNCTIONAL ADENOSYLCOBALAMIN BIOSYNTHESIS PROTEIN COBU"/>
    <property type="match status" value="1"/>
</dbReference>
<sequence length="187" mass="20950">MLIFISGGVRSGKSSVAEQLTVAGNVQADRCLYIATSRITDNEMKERIRNHQVARETAALSWITYERPTDVGSLIHKCERDDVVLLDCLTNWLANELFSEGMNWESKREQNQLVEEMIDSVLRLRDHVTKLVIVSNDLFEAGVTDGATYIYMKLLGTLHQRIVAKSDIALSVEAGVVSYKKGKGLFT</sequence>
<keyword evidence="10" id="KW-0169">Cobalamin biosynthesis</keyword>
<evidence type="ECO:0000256" key="2">
    <source>
        <dbReference type="ARBA" id="ARBA00000711"/>
    </source>
</evidence>
<dbReference type="CDD" id="cd00544">
    <property type="entry name" value="CobU"/>
    <property type="match status" value="1"/>
</dbReference>
<comment type="similarity">
    <text evidence="7">Belongs to the CobU/CobP family.</text>
</comment>
<evidence type="ECO:0000256" key="3">
    <source>
        <dbReference type="ARBA" id="ARBA00001522"/>
    </source>
</evidence>
<dbReference type="Proteomes" id="UP000809829">
    <property type="component" value="Unassembled WGS sequence"/>
</dbReference>
<keyword evidence="18" id="KW-0548">Nucleotidyltransferase</keyword>
<evidence type="ECO:0000256" key="6">
    <source>
        <dbReference type="ARBA" id="ARBA00005159"/>
    </source>
</evidence>
<organism evidence="18 19">
    <name type="scientific">Priestia iocasae</name>
    <dbReference type="NCBI Taxonomy" id="2291674"/>
    <lineage>
        <taxon>Bacteria</taxon>
        <taxon>Bacillati</taxon>
        <taxon>Bacillota</taxon>
        <taxon>Bacilli</taxon>
        <taxon>Bacillales</taxon>
        <taxon>Bacillaceae</taxon>
        <taxon>Priestia</taxon>
    </lineage>
</organism>
<evidence type="ECO:0000256" key="1">
    <source>
        <dbReference type="ARBA" id="ARBA00000312"/>
    </source>
</evidence>
<dbReference type="Gene3D" id="3.40.50.300">
    <property type="entry name" value="P-loop containing nucleotide triphosphate hydrolases"/>
    <property type="match status" value="1"/>
</dbReference>
<evidence type="ECO:0000256" key="7">
    <source>
        <dbReference type="ARBA" id="ARBA00007490"/>
    </source>
</evidence>
<evidence type="ECO:0000256" key="10">
    <source>
        <dbReference type="ARBA" id="ARBA00022573"/>
    </source>
</evidence>
<evidence type="ECO:0000256" key="15">
    <source>
        <dbReference type="ARBA" id="ARBA00023134"/>
    </source>
</evidence>
<evidence type="ECO:0000313" key="19">
    <source>
        <dbReference type="Proteomes" id="UP000809829"/>
    </source>
</evidence>
<evidence type="ECO:0000256" key="17">
    <source>
        <dbReference type="ARBA" id="ARBA00030571"/>
    </source>
</evidence>
<evidence type="ECO:0000256" key="9">
    <source>
        <dbReference type="ARBA" id="ARBA00012523"/>
    </source>
</evidence>
<comment type="catalytic activity">
    <reaction evidence="2">
        <text>adenosylcob(III)inamide phosphate + GTP + H(+) = adenosylcob(III)inamide-GDP + diphosphate</text>
        <dbReference type="Rhea" id="RHEA:22712"/>
        <dbReference type="ChEBI" id="CHEBI:15378"/>
        <dbReference type="ChEBI" id="CHEBI:33019"/>
        <dbReference type="ChEBI" id="CHEBI:37565"/>
        <dbReference type="ChEBI" id="CHEBI:58502"/>
        <dbReference type="ChEBI" id="CHEBI:60487"/>
        <dbReference type="EC" id="2.7.7.62"/>
    </reaction>
</comment>
<dbReference type="EC" id="2.7.7.62" evidence="9"/>
<evidence type="ECO:0000256" key="12">
    <source>
        <dbReference type="ARBA" id="ARBA00022741"/>
    </source>
</evidence>
<comment type="function">
    <text evidence="4">Catalyzes ATP-dependent phosphorylation of adenosylcobinamide and addition of GMP to adenosylcobinamide phosphate.</text>
</comment>
<evidence type="ECO:0000256" key="8">
    <source>
        <dbReference type="ARBA" id="ARBA00012016"/>
    </source>
</evidence>
<dbReference type="PIRSF" id="PIRSF006135">
    <property type="entry name" value="CobU"/>
    <property type="match status" value="1"/>
</dbReference>
<dbReference type="GO" id="GO:0043752">
    <property type="term" value="F:adenosylcobinamide kinase activity"/>
    <property type="evidence" value="ECO:0007669"/>
    <property type="project" value="UniProtKB-EC"/>
</dbReference>
<accession>A0ABS2QRB5</accession>
<gene>
    <name evidence="18" type="ORF">JOC83_000817</name>
</gene>
<comment type="catalytic activity">
    <reaction evidence="3">
        <text>adenosylcob(III)inamide + GTP = adenosylcob(III)inamide phosphate + GDP + H(+)</text>
        <dbReference type="Rhea" id="RHEA:15765"/>
        <dbReference type="ChEBI" id="CHEBI:2480"/>
        <dbReference type="ChEBI" id="CHEBI:15378"/>
        <dbReference type="ChEBI" id="CHEBI:37565"/>
        <dbReference type="ChEBI" id="CHEBI:58189"/>
        <dbReference type="ChEBI" id="CHEBI:58502"/>
        <dbReference type="EC" id="2.7.1.156"/>
    </reaction>
</comment>
<keyword evidence="13 18" id="KW-0418">Kinase</keyword>
<evidence type="ECO:0000313" key="18">
    <source>
        <dbReference type="EMBL" id="MBM7701991.1"/>
    </source>
</evidence>
<reference evidence="18 19" key="1">
    <citation type="submission" date="2021-01" db="EMBL/GenBank/DDBJ databases">
        <title>Genomic Encyclopedia of Type Strains, Phase IV (KMG-IV): sequencing the most valuable type-strain genomes for metagenomic binning, comparative biology and taxonomic classification.</title>
        <authorList>
            <person name="Goeker M."/>
        </authorList>
    </citation>
    <scope>NUCLEOTIDE SEQUENCE [LARGE SCALE GENOMIC DNA]</scope>
    <source>
        <strain evidence="18 19">DSM 104297</strain>
    </source>
</reference>
<dbReference type="InterPro" id="IPR027417">
    <property type="entry name" value="P-loop_NTPase"/>
</dbReference>
<keyword evidence="12" id="KW-0547">Nucleotide-binding</keyword>
<dbReference type="EC" id="2.7.1.156" evidence="8"/>
<dbReference type="PANTHER" id="PTHR34848">
    <property type="match status" value="1"/>
</dbReference>
<keyword evidence="11 18" id="KW-0808">Transferase</keyword>
<comment type="pathway">
    <text evidence="5">Cofactor biosynthesis; adenosylcobalamin biosynthesis; adenosylcobalamin from cob(II)yrinate a,c-diamide: step 6/7.</text>
</comment>
<evidence type="ECO:0000256" key="5">
    <source>
        <dbReference type="ARBA" id="ARBA00004692"/>
    </source>
</evidence>
<dbReference type="Pfam" id="PF02283">
    <property type="entry name" value="CobU"/>
    <property type="match status" value="1"/>
</dbReference>
<dbReference type="EMBL" id="JAFBFC010000001">
    <property type="protein sequence ID" value="MBM7701991.1"/>
    <property type="molecule type" value="Genomic_DNA"/>
</dbReference>
<dbReference type="SUPFAM" id="SSF52540">
    <property type="entry name" value="P-loop containing nucleoside triphosphate hydrolases"/>
    <property type="match status" value="1"/>
</dbReference>
<dbReference type="GO" id="GO:0008820">
    <property type="term" value="F:cobinamide phosphate guanylyltransferase activity"/>
    <property type="evidence" value="ECO:0007669"/>
    <property type="project" value="UniProtKB-EC"/>
</dbReference>
<name>A0ABS2QRB5_9BACI</name>
<comment type="pathway">
    <text evidence="6">Cofactor biosynthesis; adenosylcobalamin biosynthesis; adenosylcobalamin from cob(II)yrinate a,c-diamide: step 5/7.</text>
</comment>
<dbReference type="RefSeq" id="WP_205184142.1">
    <property type="nucleotide sequence ID" value="NZ_JAFBFC010000001.1"/>
</dbReference>
<evidence type="ECO:0000256" key="16">
    <source>
        <dbReference type="ARBA" id="ARBA00029570"/>
    </source>
</evidence>
<evidence type="ECO:0000256" key="4">
    <source>
        <dbReference type="ARBA" id="ARBA00003889"/>
    </source>
</evidence>
<dbReference type="InterPro" id="IPR003203">
    <property type="entry name" value="CobU/CobP"/>
</dbReference>
<evidence type="ECO:0000256" key="11">
    <source>
        <dbReference type="ARBA" id="ARBA00022679"/>
    </source>
</evidence>
<comment type="catalytic activity">
    <reaction evidence="1">
        <text>adenosylcob(III)inamide + ATP = adenosylcob(III)inamide phosphate + ADP + H(+)</text>
        <dbReference type="Rhea" id="RHEA:15769"/>
        <dbReference type="ChEBI" id="CHEBI:2480"/>
        <dbReference type="ChEBI" id="CHEBI:15378"/>
        <dbReference type="ChEBI" id="CHEBI:30616"/>
        <dbReference type="ChEBI" id="CHEBI:58502"/>
        <dbReference type="ChEBI" id="CHEBI:456216"/>
        <dbReference type="EC" id="2.7.1.156"/>
    </reaction>
</comment>
<evidence type="ECO:0000256" key="13">
    <source>
        <dbReference type="ARBA" id="ARBA00022777"/>
    </source>
</evidence>
<proteinExistence type="inferred from homology"/>
<evidence type="ECO:0000256" key="14">
    <source>
        <dbReference type="ARBA" id="ARBA00022840"/>
    </source>
</evidence>
<keyword evidence="14" id="KW-0067">ATP-binding</keyword>
<keyword evidence="15" id="KW-0342">GTP-binding</keyword>